<keyword evidence="2 3" id="KW-0560">Oxidoreductase</keyword>
<dbReference type="UniPathway" id="UPA00140">
    <property type="reaction ID" value="UER00206"/>
</dbReference>
<accession>A0A1G6VM26</accession>
<dbReference type="RefSeq" id="WP_091241273.1">
    <property type="nucleotide sequence ID" value="NZ_FNAG01000003.1"/>
</dbReference>
<dbReference type="EC" id="1.8.4.8" evidence="3"/>
<dbReference type="PANTHER" id="PTHR46509">
    <property type="entry name" value="PHOSPHOADENOSINE PHOSPHOSULFATE REDUCTASE"/>
    <property type="match status" value="1"/>
</dbReference>
<comment type="function">
    <text evidence="3">Catalyzes the formation of sulfite from phosphoadenosine 5'-phosphosulfate (PAPS) using thioredoxin as an electron donor.</text>
</comment>
<proteinExistence type="inferred from homology"/>
<dbReference type="STRING" id="265719.SAMN04488509_103154"/>
<dbReference type="GO" id="GO:0070814">
    <property type="term" value="P:hydrogen sulfide biosynthetic process"/>
    <property type="evidence" value="ECO:0007669"/>
    <property type="project" value="UniProtKB-UniRule"/>
</dbReference>
<comment type="caution">
    <text evidence="3">Lacks conserved residue(s) required for the propagation of feature annotation.</text>
</comment>
<dbReference type="Pfam" id="PF01507">
    <property type="entry name" value="PAPS_reduct"/>
    <property type="match status" value="1"/>
</dbReference>
<keyword evidence="6" id="KW-1185">Reference proteome</keyword>
<dbReference type="NCBIfam" id="NF002537">
    <property type="entry name" value="PRK02090.1"/>
    <property type="match status" value="1"/>
</dbReference>
<dbReference type="InterPro" id="IPR002500">
    <property type="entry name" value="PAPS_reduct_dom"/>
</dbReference>
<dbReference type="Gene3D" id="3.40.50.620">
    <property type="entry name" value="HUPs"/>
    <property type="match status" value="1"/>
</dbReference>
<comment type="catalytic activity">
    <reaction evidence="3">
        <text>[thioredoxin]-disulfide + sulfite + adenosine 3',5'-bisphosphate + 2 H(+) = [thioredoxin]-dithiol + 3'-phosphoadenylyl sulfate</text>
        <dbReference type="Rhea" id="RHEA:11724"/>
        <dbReference type="Rhea" id="RHEA-COMP:10698"/>
        <dbReference type="Rhea" id="RHEA-COMP:10700"/>
        <dbReference type="ChEBI" id="CHEBI:15378"/>
        <dbReference type="ChEBI" id="CHEBI:17359"/>
        <dbReference type="ChEBI" id="CHEBI:29950"/>
        <dbReference type="ChEBI" id="CHEBI:50058"/>
        <dbReference type="ChEBI" id="CHEBI:58339"/>
        <dbReference type="ChEBI" id="CHEBI:58343"/>
        <dbReference type="EC" id="1.8.4.8"/>
    </reaction>
</comment>
<comment type="pathway">
    <text evidence="3">Sulfur metabolism; hydrogen sulfide biosynthesis; sulfite from sulfate: step 3/3.</text>
</comment>
<evidence type="ECO:0000259" key="4">
    <source>
        <dbReference type="Pfam" id="PF01507"/>
    </source>
</evidence>
<dbReference type="SUPFAM" id="SSF52402">
    <property type="entry name" value="Adenine nucleotide alpha hydrolases-like"/>
    <property type="match status" value="1"/>
</dbReference>
<dbReference type="GO" id="GO:0019379">
    <property type="term" value="P:sulfate assimilation, phosphoadenylyl sulfate reduction by phosphoadenylyl-sulfate reductase (thioredoxin)"/>
    <property type="evidence" value="ECO:0007669"/>
    <property type="project" value="UniProtKB-UniRule"/>
</dbReference>
<dbReference type="GO" id="GO:0004604">
    <property type="term" value="F:phosphoadenylyl-sulfate reductase (thioredoxin) activity"/>
    <property type="evidence" value="ECO:0007669"/>
    <property type="project" value="UniProtKB-UniRule"/>
</dbReference>
<sequence>MSAQPIRIDSAPADLDALVAAAADDDGAALDRINHWLEGLDADARIRFALEHLPGTHALSSSFGAQAAVSLHLLNQHLPGLPVVVVDTGYLFAETYQFIDALTDRLGLNLHIVRSTRSPAWIEARHGRLWEQGLDGIERYNRIHKVEPMQRALRELGVGTWFAGLRRSQSQSRSSTPVLQRREGRFKLHPIVDWSDRDVGRYLAQHGLPYHPLWEQGYVSIGDTHTTRPLLDGMREEDTRFFGLKRECGLHE</sequence>
<dbReference type="PIRSF" id="PIRSF000857">
    <property type="entry name" value="PAPS_reductase"/>
    <property type="match status" value="1"/>
</dbReference>
<organism evidence="5 6">
    <name type="scientific">Aquimonas voraii</name>
    <dbReference type="NCBI Taxonomy" id="265719"/>
    <lineage>
        <taxon>Bacteria</taxon>
        <taxon>Pseudomonadati</taxon>
        <taxon>Pseudomonadota</taxon>
        <taxon>Gammaproteobacteria</taxon>
        <taxon>Lysobacterales</taxon>
        <taxon>Lysobacteraceae</taxon>
        <taxon>Aquimonas</taxon>
    </lineage>
</organism>
<name>A0A1G6VM26_9GAMM</name>
<dbReference type="PANTHER" id="PTHR46509:SF1">
    <property type="entry name" value="PHOSPHOADENOSINE PHOSPHOSULFATE REDUCTASE"/>
    <property type="match status" value="1"/>
</dbReference>
<evidence type="ECO:0000256" key="3">
    <source>
        <dbReference type="HAMAP-Rule" id="MF_00063"/>
    </source>
</evidence>
<evidence type="ECO:0000256" key="2">
    <source>
        <dbReference type="ARBA" id="ARBA00023002"/>
    </source>
</evidence>
<dbReference type="OrthoDB" id="9794018at2"/>
<dbReference type="AlphaFoldDB" id="A0A1G6VM26"/>
<comment type="subcellular location">
    <subcellularLocation>
        <location evidence="3">Cytoplasm</location>
    </subcellularLocation>
</comment>
<dbReference type="InterPro" id="IPR011800">
    <property type="entry name" value="PAPS_reductase_CysH"/>
</dbReference>
<keyword evidence="3" id="KW-0963">Cytoplasm</keyword>
<dbReference type="InterPro" id="IPR014729">
    <property type="entry name" value="Rossmann-like_a/b/a_fold"/>
</dbReference>
<feature type="active site" description="Nucleophile; cysteine thiosulfonate intermediate" evidence="3">
    <location>
        <position position="248"/>
    </location>
</feature>
<evidence type="ECO:0000256" key="1">
    <source>
        <dbReference type="ARBA" id="ARBA00009732"/>
    </source>
</evidence>
<dbReference type="NCBIfam" id="TIGR02057">
    <property type="entry name" value="PAPS_reductase"/>
    <property type="match status" value="1"/>
</dbReference>
<gene>
    <name evidence="3" type="primary">cysH</name>
    <name evidence="5" type="ORF">SAMN04488509_103154</name>
</gene>
<dbReference type="CDD" id="cd23945">
    <property type="entry name" value="PAPS_reductase"/>
    <property type="match status" value="1"/>
</dbReference>
<comment type="similarity">
    <text evidence="1 3">Belongs to the PAPS reductase family. CysH subfamily.</text>
</comment>
<dbReference type="EMBL" id="FNAG01000003">
    <property type="protein sequence ID" value="SDD54463.1"/>
    <property type="molecule type" value="Genomic_DNA"/>
</dbReference>
<protein>
    <recommendedName>
        <fullName evidence="3">Phosphoadenosine 5'-phosphosulfate reductase</fullName>
        <shortName evidence="3">PAPS reductase</shortName>
        <ecNumber evidence="3">1.8.4.8</ecNumber>
    </recommendedName>
    <alternativeName>
        <fullName evidence="3">3'-phosphoadenylylsulfate reductase</fullName>
    </alternativeName>
    <alternativeName>
        <fullName evidence="3">PAPS reductase, thioredoxin dependent</fullName>
    </alternativeName>
    <alternativeName>
        <fullName evidence="3">PAPS sulfotransferase</fullName>
    </alternativeName>
    <alternativeName>
        <fullName evidence="3">PAdoPS reductase</fullName>
    </alternativeName>
</protein>
<dbReference type="GO" id="GO:0005737">
    <property type="term" value="C:cytoplasm"/>
    <property type="evidence" value="ECO:0007669"/>
    <property type="project" value="UniProtKB-SubCell"/>
</dbReference>
<dbReference type="NCBIfam" id="TIGR00434">
    <property type="entry name" value="cysH"/>
    <property type="match status" value="1"/>
</dbReference>
<reference evidence="5 6" key="1">
    <citation type="submission" date="2016-10" db="EMBL/GenBank/DDBJ databases">
        <authorList>
            <person name="de Groot N.N."/>
        </authorList>
    </citation>
    <scope>NUCLEOTIDE SEQUENCE [LARGE SCALE GENOMIC DNA]</scope>
    <source>
        <strain evidence="5 6">DSM 16957</strain>
    </source>
</reference>
<dbReference type="InterPro" id="IPR004511">
    <property type="entry name" value="PAPS/APS_Rdtase"/>
</dbReference>
<evidence type="ECO:0000313" key="6">
    <source>
        <dbReference type="Proteomes" id="UP000199603"/>
    </source>
</evidence>
<evidence type="ECO:0000313" key="5">
    <source>
        <dbReference type="EMBL" id="SDD54463.1"/>
    </source>
</evidence>
<feature type="domain" description="Phosphoadenosine phosphosulphate reductase" evidence="4">
    <location>
        <begin position="57"/>
        <end position="229"/>
    </location>
</feature>
<dbReference type="HAMAP" id="MF_00063">
    <property type="entry name" value="CysH"/>
    <property type="match status" value="1"/>
</dbReference>
<dbReference type="Proteomes" id="UP000199603">
    <property type="component" value="Unassembled WGS sequence"/>
</dbReference>